<keyword evidence="1" id="KW-0732">Signal</keyword>
<proteinExistence type="predicted"/>
<organism evidence="2">
    <name type="scientific">Anopheles triannulatus</name>
    <dbReference type="NCBI Taxonomy" id="58253"/>
    <lineage>
        <taxon>Eukaryota</taxon>
        <taxon>Metazoa</taxon>
        <taxon>Ecdysozoa</taxon>
        <taxon>Arthropoda</taxon>
        <taxon>Hexapoda</taxon>
        <taxon>Insecta</taxon>
        <taxon>Pterygota</taxon>
        <taxon>Neoptera</taxon>
        <taxon>Endopterygota</taxon>
        <taxon>Diptera</taxon>
        <taxon>Nematocera</taxon>
        <taxon>Culicoidea</taxon>
        <taxon>Culicidae</taxon>
        <taxon>Anophelinae</taxon>
        <taxon>Anopheles</taxon>
    </lineage>
</organism>
<dbReference type="AlphaFoldDB" id="A0A2M4B1H0"/>
<feature type="signal peptide" evidence="1">
    <location>
        <begin position="1"/>
        <end position="21"/>
    </location>
</feature>
<reference evidence="2" key="1">
    <citation type="submission" date="2018-01" db="EMBL/GenBank/DDBJ databases">
        <title>An insight into the sialome of Amazonian anophelines.</title>
        <authorList>
            <person name="Ribeiro J.M."/>
            <person name="Scarpassa V."/>
            <person name="Calvo E."/>
        </authorList>
    </citation>
    <scope>NUCLEOTIDE SEQUENCE</scope>
    <source>
        <tissue evidence="2">Salivary glands</tissue>
    </source>
</reference>
<accession>A0A2M4B1H0</accession>
<name>A0A2M4B1H0_9DIPT</name>
<feature type="chain" id="PRO_5014663010" evidence="1">
    <location>
        <begin position="22"/>
        <end position="74"/>
    </location>
</feature>
<protein>
    <submittedName>
        <fullName evidence="2">Putative secreted protein</fullName>
    </submittedName>
</protein>
<evidence type="ECO:0000313" key="2">
    <source>
        <dbReference type="EMBL" id="MBW46822.1"/>
    </source>
</evidence>
<sequence length="74" mass="7940">MISSKLALLVTMVVAVPVAVAAKRPAKRSPTEACQSIERAKKALERFQREALPLASCCFTVVATVQSLSAGWRP</sequence>
<evidence type="ECO:0000256" key="1">
    <source>
        <dbReference type="SAM" id="SignalP"/>
    </source>
</evidence>
<dbReference type="EMBL" id="GGFK01013501">
    <property type="protein sequence ID" value="MBW46822.1"/>
    <property type="molecule type" value="Transcribed_RNA"/>
</dbReference>